<dbReference type="GO" id="GO:0003723">
    <property type="term" value="F:RNA binding"/>
    <property type="evidence" value="ECO:0007669"/>
    <property type="project" value="UniProtKB-KW"/>
</dbReference>
<gene>
    <name evidence="4" type="ORF">CVO96_07930</name>
</gene>
<dbReference type="InterPro" id="IPR001279">
    <property type="entry name" value="Metallo-B-lactamas"/>
</dbReference>
<dbReference type="Pfam" id="PF12706">
    <property type="entry name" value="Lactamase_B_2"/>
    <property type="match status" value="1"/>
</dbReference>
<evidence type="ECO:0000313" key="4">
    <source>
        <dbReference type="EMBL" id="PNY81322.1"/>
    </source>
</evidence>
<dbReference type="AlphaFoldDB" id="A0A2K3UXQ6"/>
<feature type="domain" description="Metallo-beta-lactamase" evidence="3">
    <location>
        <begin position="19"/>
        <end position="233"/>
    </location>
</feature>
<dbReference type="SMART" id="SM00849">
    <property type="entry name" value="Lactamase_B"/>
    <property type="match status" value="1"/>
</dbReference>
<organism evidence="4 5">
    <name type="scientific">Deinococcus koreensis</name>
    <dbReference type="NCBI Taxonomy" id="2054903"/>
    <lineage>
        <taxon>Bacteria</taxon>
        <taxon>Thermotogati</taxon>
        <taxon>Deinococcota</taxon>
        <taxon>Deinococci</taxon>
        <taxon>Deinococcales</taxon>
        <taxon>Deinococcaceae</taxon>
        <taxon>Deinococcus</taxon>
    </lineage>
</organism>
<keyword evidence="5" id="KW-1185">Reference proteome</keyword>
<dbReference type="InterPro" id="IPR036866">
    <property type="entry name" value="RibonucZ/Hydroxyglut_hydro"/>
</dbReference>
<reference evidence="4 5" key="1">
    <citation type="submission" date="2018-01" db="EMBL/GenBank/DDBJ databases">
        <title>Deinococcus koreensis sp. nov., a radiation-resistant bacterium isolated from river water.</title>
        <authorList>
            <person name="Choi A."/>
        </authorList>
    </citation>
    <scope>NUCLEOTIDE SEQUENCE [LARGE SCALE GENOMIC DNA]</scope>
    <source>
        <strain evidence="4 5">SJW1-2</strain>
    </source>
</reference>
<dbReference type="Gene3D" id="3.60.15.10">
    <property type="entry name" value="Ribonuclease Z/Hydroxyacylglutathione hydrolase-like"/>
    <property type="match status" value="1"/>
</dbReference>
<keyword evidence="1" id="KW-0540">Nuclease</keyword>
<dbReference type="InterPro" id="IPR042173">
    <property type="entry name" value="RNase_J_2"/>
</dbReference>
<keyword evidence="1" id="KW-0269">Exonuclease</keyword>
<keyword evidence="2" id="KW-0694">RNA-binding</keyword>
<evidence type="ECO:0000256" key="1">
    <source>
        <dbReference type="ARBA" id="ARBA00022839"/>
    </source>
</evidence>
<dbReference type="SUPFAM" id="SSF56281">
    <property type="entry name" value="Metallo-hydrolase/oxidoreductase"/>
    <property type="match status" value="1"/>
</dbReference>
<comment type="caution">
    <text evidence="4">The sequence shown here is derived from an EMBL/GenBank/DDBJ whole genome shotgun (WGS) entry which is preliminary data.</text>
</comment>
<evidence type="ECO:0000256" key="2">
    <source>
        <dbReference type="ARBA" id="ARBA00022884"/>
    </source>
</evidence>
<dbReference type="GO" id="GO:0004527">
    <property type="term" value="F:exonuclease activity"/>
    <property type="evidence" value="ECO:0007669"/>
    <property type="project" value="UniProtKB-KW"/>
</dbReference>
<dbReference type="RefSeq" id="WP_103311765.1">
    <property type="nucleotide sequence ID" value="NZ_PPPD01000001.1"/>
</dbReference>
<dbReference type="EMBL" id="PPPD01000001">
    <property type="protein sequence ID" value="PNY81322.1"/>
    <property type="molecule type" value="Genomic_DNA"/>
</dbReference>
<sequence length="453" mass="48484">MNPDRTARITFYNGMRTIGGTHILISEGDSALVFDLGLKYDPAENLSATDLPPVRETEAALHVRTRNAPPVRGLFSGVHEQDLAWAAQGGDWPVTESFGHLAAFVSHAHQDHMGLLQNVAAEVPVHVHEDTRTLLGGLYQGGLTPPPGARLTGHPDGGQFAVGSMQATVLPGDHDLPGSAGLLVETGGGTVAYTGDWRRHGLHPQRMDAFIEACSSRGVDLLLTEGTRFGPAGQPARHPEPIPEGELPERLDHVLTQHASGLVAVSFYPRNVERVAAFAAVAAAHGRQLAVHPETYALLQGTCGLHSLDPASVRVLSDHADWQDVAADASGYLTELRLEDFPRLALCLSRPGGVFVHSDGSPLGEYDPAWSGMMAWLRELGMDYLPLRSGGHASPEDVRALVAAIAPRLMVPIHSRYPESMLVRGVPVLLPQRGERFELGHLVSSGTSTVVLP</sequence>
<proteinExistence type="predicted"/>
<dbReference type="OrthoDB" id="9803916at2"/>
<protein>
    <recommendedName>
        <fullName evidence="3">Metallo-beta-lactamase domain-containing protein</fullName>
    </recommendedName>
</protein>
<dbReference type="Proteomes" id="UP000236379">
    <property type="component" value="Unassembled WGS sequence"/>
</dbReference>
<dbReference type="PANTHER" id="PTHR43694">
    <property type="entry name" value="RIBONUCLEASE J"/>
    <property type="match status" value="1"/>
</dbReference>
<dbReference type="PANTHER" id="PTHR43694:SF1">
    <property type="entry name" value="RIBONUCLEASE J"/>
    <property type="match status" value="1"/>
</dbReference>
<evidence type="ECO:0000313" key="5">
    <source>
        <dbReference type="Proteomes" id="UP000236379"/>
    </source>
</evidence>
<dbReference type="Gene3D" id="3.40.50.10710">
    <property type="entry name" value="Metallo-hydrolase/oxidoreductase"/>
    <property type="match status" value="1"/>
</dbReference>
<evidence type="ECO:0000259" key="3">
    <source>
        <dbReference type="SMART" id="SM00849"/>
    </source>
</evidence>
<accession>A0A2K3UXQ6</accession>
<name>A0A2K3UXQ6_9DEIO</name>
<keyword evidence="1" id="KW-0378">Hydrolase</keyword>